<dbReference type="InterPro" id="IPR036013">
    <property type="entry name" value="Band_7/SPFH_dom_sf"/>
</dbReference>
<keyword evidence="2" id="KW-1133">Transmembrane helix</keyword>
<dbReference type="AlphaFoldDB" id="A0A913ZCS1"/>
<evidence type="ECO:0000313" key="5">
    <source>
        <dbReference type="Proteomes" id="UP000887568"/>
    </source>
</evidence>
<dbReference type="OrthoDB" id="190994at2759"/>
<proteinExistence type="inferred from homology"/>
<dbReference type="GeneID" id="119722673"/>
<evidence type="ECO:0000256" key="2">
    <source>
        <dbReference type="RuleBase" id="RU366048"/>
    </source>
</evidence>
<feature type="domain" description="Band 7" evidence="3">
    <location>
        <begin position="30"/>
        <end position="200"/>
    </location>
</feature>
<dbReference type="Proteomes" id="UP000887568">
    <property type="component" value="Unplaced"/>
</dbReference>
<dbReference type="RefSeq" id="XP_038048841.1">
    <property type="nucleotide sequence ID" value="XM_038192913.1"/>
</dbReference>
<dbReference type="Pfam" id="PF01145">
    <property type="entry name" value="Band_7"/>
    <property type="match status" value="1"/>
</dbReference>
<accession>A0A913ZCS1</accession>
<dbReference type="OMA" id="SDEMAVM"/>
<dbReference type="PANTHER" id="PTHR23222:SF0">
    <property type="entry name" value="PROHIBITIN 1"/>
    <property type="match status" value="1"/>
</dbReference>
<keyword evidence="2" id="KW-0812">Transmembrane</keyword>
<keyword evidence="2" id="KW-0472">Membrane</keyword>
<dbReference type="GO" id="GO:0005743">
    <property type="term" value="C:mitochondrial inner membrane"/>
    <property type="evidence" value="ECO:0007669"/>
    <property type="project" value="UniProtKB-SubCell"/>
</dbReference>
<keyword evidence="5" id="KW-1185">Reference proteome</keyword>
<keyword evidence="2" id="KW-0496">Mitochondrion</keyword>
<dbReference type="PANTHER" id="PTHR23222">
    <property type="entry name" value="PROHIBITIN"/>
    <property type="match status" value="1"/>
</dbReference>
<sequence length="302" mass="33657">MKAGVAICLGIAAFLLIGVIVLIVVSLKTLQSDEMAVMYNTISRELYQDVKQEGLHNGPPGFEFITFPSVYRTIQYPYLSCLNKDGVIITLDIAFQYQIQARDLRNIVLQFRDHDNFEKVLTSTGESAIHEACSKYNTTEFQAARQDFQASVREALSARYQYLSTNIDDLQVNNIARPAAYEQAVRSKEAARENIQVAESERPRLVTQAETVLKEAETSAIITTNRAESDARIALNRAEAEAKAIYNQYETEAQTYLQIMQEQNLSTAGFLAYMGVRTIGLAKNPVYAGVDAPAKTSYIANP</sequence>
<evidence type="ECO:0000313" key="4">
    <source>
        <dbReference type="EnsemblMetazoa" id="XP_038048841.1"/>
    </source>
</evidence>
<protein>
    <recommendedName>
        <fullName evidence="2">Prohibitin</fullName>
    </recommendedName>
</protein>
<feature type="transmembrane region" description="Helical" evidence="2">
    <location>
        <begin position="7"/>
        <end position="27"/>
    </location>
</feature>
<evidence type="ECO:0000256" key="1">
    <source>
        <dbReference type="ARBA" id="ARBA00009658"/>
    </source>
</evidence>
<evidence type="ECO:0000259" key="3">
    <source>
        <dbReference type="Pfam" id="PF01145"/>
    </source>
</evidence>
<dbReference type="InterPro" id="IPR000163">
    <property type="entry name" value="Prohibitin"/>
</dbReference>
<comment type="subcellular location">
    <subcellularLocation>
        <location evidence="2">Mitochondrion inner membrane</location>
    </subcellularLocation>
</comment>
<reference evidence="4" key="1">
    <citation type="submission" date="2022-11" db="UniProtKB">
        <authorList>
            <consortium name="EnsemblMetazoa"/>
        </authorList>
    </citation>
    <scope>IDENTIFICATION</scope>
</reference>
<dbReference type="InterPro" id="IPR001107">
    <property type="entry name" value="Band_7"/>
</dbReference>
<comment type="similarity">
    <text evidence="1 2">Belongs to the prohibitin family.</text>
</comment>
<name>A0A913ZCS1_PATMI</name>
<dbReference type="Gene3D" id="3.30.479.30">
    <property type="entry name" value="Band 7 domain"/>
    <property type="match status" value="1"/>
</dbReference>
<dbReference type="EnsemblMetazoa" id="XM_038192913.1">
    <property type="protein sequence ID" value="XP_038048841.1"/>
    <property type="gene ID" value="LOC119722673"/>
</dbReference>
<organism evidence="4 5">
    <name type="scientific">Patiria miniata</name>
    <name type="common">Bat star</name>
    <name type="synonym">Asterina miniata</name>
    <dbReference type="NCBI Taxonomy" id="46514"/>
    <lineage>
        <taxon>Eukaryota</taxon>
        <taxon>Metazoa</taxon>
        <taxon>Echinodermata</taxon>
        <taxon>Eleutherozoa</taxon>
        <taxon>Asterozoa</taxon>
        <taxon>Asteroidea</taxon>
        <taxon>Valvatacea</taxon>
        <taxon>Valvatida</taxon>
        <taxon>Asterinidae</taxon>
        <taxon>Patiria</taxon>
    </lineage>
</organism>
<dbReference type="SUPFAM" id="SSF117892">
    <property type="entry name" value="Band 7/SPFH domain"/>
    <property type="match status" value="1"/>
</dbReference>
<keyword evidence="2" id="KW-0999">Mitochondrion inner membrane</keyword>